<evidence type="ECO:0000256" key="3">
    <source>
        <dbReference type="ARBA" id="ARBA00022723"/>
    </source>
</evidence>
<keyword evidence="6" id="KW-1185">Reference proteome</keyword>
<dbReference type="Proteomes" id="UP000820669">
    <property type="component" value="Unassembled WGS sequence"/>
</dbReference>
<evidence type="ECO:0000313" key="5">
    <source>
        <dbReference type="EMBL" id="NMI01790.1"/>
    </source>
</evidence>
<keyword evidence="3" id="KW-0479">Metal-binding</keyword>
<evidence type="ECO:0000256" key="1">
    <source>
        <dbReference type="ARBA" id="ARBA00001947"/>
    </source>
</evidence>
<accession>A0ABX1SLC1</accession>
<dbReference type="RefSeq" id="WP_169385304.1">
    <property type="nucleotide sequence ID" value="NZ_JAAXLA010000100.1"/>
</dbReference>
<keyword evidence="4" id="KW-0862">Zinc</keyword>
<comment type="caution">
    <text evidence="5">The sequence shown here is derived from an EMBL/GenBank/DDBJ whole genome shotgun (WGS) entry which is preliminary data.</text>
</comment>
<comment type="cofactor">
    <cofactor evidence="1">
        <name>Zn(2+)</name>
        <dbReference type="ChEBI" id="CHEBI:29105"/>
    </cofactor>
</comment>
<dbReference type="Gene3D" id="3.20.20.70">
    <property type="entry name" value="Aldolase class I"/>
    <property type="match status" value="1"/>
</dbReference>
<organism evidence="5 6">
    <name type="scientific">Pseudonocardia acidicola</name>
    <dbReference type="NCBI Taxonomy" id="2724939"/>
    <lineage>
        <taxon>Bacteria</taxon>
        <taxon>Bacillati</taxon>
        <taxon>Actinomycetota</taxon>
        <taxon>Actinomycetes</taxon>
        <taxon>Pseudonocardiales</taxon>
        <taxon>Pseudonocardiaceae</taxon>
        <taxon>Pseudonocardia</taxon>
    </lineage>
</organism>
<dbReference type="InterPro" id="IPR008567">
    <property type="entry name" value="BKACE"/>
</dbReference>
<reference evidence="5 6" key="1">
    <citation type="submission" date="2020-04" db="EMBL/GenBank/DDBJ databases">
        <authorList>
            <person name="Klaysubun C."/>
            <person name="Duangmal K."/>
            <person name="Lipun K."/>
        </authorList>
    </citation>
    <scope>NUCLEOTIDE SEQUENCE [LARGE SCALE GENOMIC DNA]</scope>
    <source>
        <strain evidence="5 6">K10HN5</strain>
    </source>
</reference>
<evidence type="ECO:0000256" key="2">
    <source>
        <dbReference type="ARBA" id="ARBA00022679"/>
    </source>
</evidence>
<dbReference type="Pfam" id="PF05853">
    <property type="entry name" value="BKACE"/>
    <property type="match status" value="1"/>
</dbReference>
<proteinExistence type="predicted"/>
<evidence type="ECO:0000313" key="6">
    <source>
        <dbReference type="Proteomes" id="UP000820669"/>
    </source>
</evidence>
<protein>
    <submittedName>
        <fullName evidence="5">3-keto-5-aminohexanoate cleavage protein</fullName>
    </submittedName>
</protein>
<feature type="non-terminal residue" evidence="5">
    <location>
        <position position="318"/>
    </location>
</feature>
<dbReference type="PANTHER" id="PTHR37418">
    <property type="entry name" value="3-KETO-5-AMINOHEXANOATE CLEAVAGE ENZYME-RELATED"/>
    <property type="match status" value="1"/>
</dbReference>
<gene>
    <name evidence="5" type="ORF">HF526_31520</name>
</gene>
<sequence length="318" mass="33931">MVRPAGRTEPVIIEVAVNGATPRRANPHVPRSPAEISAEMLDCIERGAAIVHNHNDDPMFTTDGVHAVEPYLQAWGPVLERYPDALLYPTMAAGARGIPVQRRWAHVEELARRRMGGLSLVDPGSVNVGLTSDGVVPENAAAEPYQNSFADVEYMFARSGQLGAAPSISIFEPGFLRTALTLHRHGRVPPGAIVKLYFGGRLEFGLPPTEAALTAYLELLGPSGLPWSVAVLGGDVIESGLAELAIRRGGHVRVGLEDYAGPATPSNTDLLDDALALLDRVVTRIYFPDEDAANATDPLLSEVPADRVPTLVAHQAAP</sequence>
<dbReference type="EMBL" id="JAAXLA010000100">
    <property type="protein sequence ID" value="NMI01790.1"/>
    <property type="molecule type" value="Genomic_DNA"/>
</dbReference>
<evidence type="ECO:0000256" key="4">
    <source>
        <dbReference type="ARBA" id="ARBA00022833"/>
    </source>
</evidence>
<dbReference type="InterPro" id="IPR013785">
    <property type="entry name" value="Aldolase_TIM"/>
</dbReference>
<keyword evidence="2" id="KW-0808">Transferase</keyword>
<name>A0ABX1SLC1_9PSEU</name>
<dbReference type="PANTHER" id="PTHR37418:SF2">
    <property type="entry name" value="3-KETO-5-AMINOHEXANOATE CLEAVAGE ENZYME"/>
    <property type="match status" value="1"/>
</dbReference>